<organism evidence="2 3">
    <name type="scientific">Pleurodeles waltl</name>
    <name type="common">Iberian ribbed newt</name>
    <dbReference type="NCBI Taxonomy" id="8319"/>
    <lineage>
        <taxon>Eukaryota</taxon>
        <taxon>Metazoa</taxon>
        <taxon>Chordata</taxon>
        <taxon>Craniata</taxon>
        <taxon>Vertebrata</taxon>
        <taxon>Euteleostomi</taxon>
        <taxon>Amphibia</taxon>
        <taxon>Batrachia</taxon>
        <taxon>Caudata</taxon>
        <taxon>Salamandroidea</taxon>
        <taxon>Salamandridae</taxon>
        <taxon>Pleurodelinae</taxon>
        <taxon>Pleurodeles</taxon>
    </lineage>
</organism>
<feature type="region of interest" description="Disordered" evidence="1">
    <location>
        <begin position="293"/>
        <end position="315"/>
    </location>
</feature>
<dbReference type="Proteomes" id="UP001066276">
    <property type="component" value="Chromosome 6"/>
</dbReference>
<gene>
    <name evidence="2" type="ORF">NDU88_006930</name>
</gene>
<name>A0AAV7QJ92_PLEWA</name>
<dbReference type="EMBL" id="JANPWB010000010">
    <property type="protein sequence ID" value="KAJ1140581.1"/>
    <property type="molecule type" value="Genomic_DNA"/>
</dbReference>
<reference evidence="2" key="1">
    <citation type="journal article" date="2022" name="bioRxiv">
        <title>Sequencing and chromosome-scale assembly of the giantPleurodeles waltlgenome.</title>
        <authorList>
            <person name="Brown T."/>
            <person name="Elewa A."/>
            <person name="Iarovenko S."/>
            <person name="Subramanian E."/>
            <person name="Araus A.J."/>
            <person name="Petzold A."/>
            <person name="Susuki M."/>
            <person name="Suzuki K.-i.T."/>
            <person name="Hayashi T."/>
            <person name="Toyoda A."/>
            <person name="Oliveira C."/>
            <person name="Osipova E."/>
            <person name="Leigh N.D."/>
            <person name="Simon A."/>
            <person name="Yun M.H."/>
        </authorList>
    </citation>
    <scope>NUCLEOTIDE SEQUENCE</scope>
    <source>
        <strain evidence="2">20211129_DDA</strain>
        <tissue evidence="2">Liver</tissue>
    </source>
</reference>
<comment type="caution">
    <text evidence="2">The sequence shown here is derived from an EMBL/GenBank/DDBJ whole genome shotgun (WGS) entry which is preliminary data.</text>
</comment>
<dbReference type="AlphaFoldDB" id="A0AAV7QJ92"/>
<proteinExistence type="predicted"/>
<evidence type="ECO:0000313" key="3">
    <source>
        <dbReference type="Proteomes" id="UP001066276"/>
    </source>
</evidence>
<protein>
    <submittedName>
        <fullName evidence="2">Uncharacterized protein</fullName>
    </submittedName>
</protein>
<evidence type="ECO:0000256" key="1">
    <source>
        <dbReference type="SAM" id="MobiDB-lite"/>
    </source>
</evidence>
<evidence type="ECO:0000313" key="2">
    <source>
        <dbReference type="EMBL" id="KAJ1140581.1"/>
    </source>
</evidence>
<sequence length="335" mass="37950">MTTNPPVTLKEQELEPINSTVSLSPFLDSPQNPQQQSEVPANTWGSLLLTLHIMAILIKHQADKQDIQVELLNIMAKYIVGIDSKLQALNELILRAQKHNYVQQARCDCTPSGNKPQVIAPILNEILMEARAQAFNTRELLRVIEAPPQEIKTTLTEQFSSMTAVPKALQIPWRTVSGIPQPRPQSCLQEEIHHSENNSASCSLFQCATPPKTKREKKKQWKARKKEGLDKQKSIWQLFKQQKQPNALNICAEPSSPPDHDQSSINPFWIQALQNHLYPPMRGVRVVKPKAPLPVTHHTGQSTKPKRPIESVSQVRQASQYRPYFSVPSHKHQIQ</sequence>
<keyword evidence="3" id="KW-1185">Reference proteome</keyword>
<accession>A0AAV7QJ92</accession>